<reference evidence="1" key="1">
    <citation type="submission" date="2015-12" db="EMBL/GenBank/DDBJ databases">
        <title>Gene expression during late stages of embryo sac development: a critical building block for successful pollen-pistil interactions.</title>
        <authorList>
            <person name="Liu Y."/>
            <person name="Joly V."/>
            <person name="Sabar M."/>
            <person name="Matton D.P."/>
        </authorList>
    </citation>
    <scope>NUCLEOTIDE SEQUENCE</scope>
</reference>
<dbReference type="EMBL" id="GEDG01040520">
    <property type="protein sequence ID" value="JAP06698.1"/>
    <property type="molecule type" value="Transcribed_RNA"/>
</dbReference>
<evidence type="ECO:0000313" key="1">
    <source>
        <dbReference type="EMBL" id="JAP06698.1"/>
    </source>
</evidence>
<name>A0A0V0GFL4_SOLCH</name>
<dbReference type="AlphaFoldDB" id="A0A0V0GFL4"/>
<sequence length="61" mass="7285">MEPRKPLCTHQCSFHVSISSEVGAFTFTFTLSFLHRNEIQCKELRQRRRKNHSYPGNPSWY</sequence>
<accession>A0A0V0GFL4</accession>
<protein>
    <submittedName>
        <fullName evidence="1">Putative ovule protein</fullName>
    </submittedName>
</protein>
<proteinExistence type="predicted"/>
<organism evidence="1">
    <name type="scientific">Solanum chacoense</name>
    <name type="common">Chaco potato</name>
    <dbReference type="NCBI Taxonomy" id="4108"/>
    <lineage>
        <taxon>Eukaryota</taxon>
        <taxon>Viridiplantae</taxon>
        <taxon>Streptophyta</taxon>
        <taxon>Embryophyta</taxon>
        <taxon>Tracheophyta</taxon>
        <taxon>Spermatophyta</taxon>
        <taxon>Magnoliopsida</taxon>
        <taxon>eudicotyledons</taxon>
        <taxon>Gunneridae</taxon>
        <taxon>Pentapetalae</taxon>
        <taxon>asterids</taxon>
        <taxon>lamiids</taxon>
        <taxon>Solanales</taxon>
        <taxon>Solanaceae</taxon>
        <taxon>Solanoideae</taxon>
        <taxon>Solaneae</taxon>
        <taxon>Solanum</taxon>
    </lineage>
</organism>
<feature type="non-terminal residue" evidence="1">
    <location>
        <position position="61"/>
    </location>
</feature>